<dbReference type="EMBL" id="BAABFR010000094">
    <property type="protein sequence ID" value="GAA4402164.1"/>
    <property type="molecule type" value="Genomic_DNA"/>
</dbReference>
<dbReference type="InterPro" id="IPR003018">
    <property type="entry name" value="GAF"/>
</dbReference>
<protein>
    <submittedName>
        <fullName evidence="2">GAF domain-containing protein</fullName>
    </submittedName>
</protein>
<comment type="caution">
    <text evidence="2">The sequence shown here is derived from an EMBL/GenBank/DDBJ whole genome shotgun (WGS) entry which is preliminary data.</text>
</comment>
<dbReference type="Gene3D" id="3.30.450.40">
    <property type="match status" value="1"/>
</dbReference>
<organism evidence="2 3">
    <name type="scientific">Tsukamurella soli</name>
    <dbReference type="NCBI Taxonomy" id="644556"/>
    <lineage>
        <taxon>Bacteria</taxon>
        <taxon>Bacillati</taxon>
        <taxon>Actinomycetota</taxon>
        <taxon>Actinomycetes</taxon>
        <taxon>Mycobacteriales</taxon>
        <taxon>Tsukamurellaceae</taxon>
        <taxon>Tsukamurella</taxon>
    </lineage>
</organism>
<reference evidence="3" key="1">
    <citation type="journal article" date="2019" name="Int. J. Syst. Evol. Microbiol.">
        <title>The Global Catalogue of Microorganisms (GCM) 10K type strain sequencing project: providing services to taxonomists for standard genome sequencing and annotation.</title>
        <authorList>
            <consortium name="The Broad Institute Genomics Platform"/>
            <consortium name="The Broad Institute Genome Sequencing Center for Infectious Disease"/>
            <person name="Wu L."/>
            <person name="Ma J."/>
        </authorList>
    </citation>
    <scope>NUCLEOTIDE SEQUENCE [LARGE SCALE GENOMIC DNA]</scope>
    <source>
        <strain evidence="3">JCM 17688</strain>
    </source>
</reference>
<dbReference type="Proteomes" id="UP001500635">
    <property type="component" value="Unassembled WGS sequence"/>
</dbReference>
<name>A0ABP8K845_9ACTN</name>
<keyword evidence="3" id="KW-1185">Reference proteome</keyword>
<dbReference type="Pfam" id="PF01590">
    <property type="entry name" value="GAF"/>
    <property type="match status" value="1"/>
</dbReference>
<proteinExistence type="predicted"/>
<evidence type="ECO:0000313" key="2">
    <source>
        <dbReference type="EMBL" id="GAA4402164.1"/>
    </source>
</evidence>
<sequence>MGEVVAVSRGSAVRPSVTVGKLHGLFVDGKIDAKSLHGSTLRGLIADSWQRSLATGVNPDGEAPAATLALQTLRERHPLAPVMPTIRKLLVDDASESSGVMVAVGASDGTLLWVEGDSAARRRAETMNFMPGAVWSESAAGTNAPGTALALDREVQIRGSEHFARAAHRWSCTAVPIHDPTTRQPIGVLDVTGGVEVATPQTLALLRATAMAVEGQLAVLRLTGDGRPASRPVAGLHVLGAGRPTWVTHPDGGAPHVVPLTGRHADILVLLARHPEGLSGDHLALLLDEGDLDTVTVRAEMSRLRKAVGAQYLGSRPYRLLEPVDMDADAVATAVRSGAVGTALDRYPGPLLPNSIAPGVARLRTELSETLRAAVFETRDLRILRRWLDLPDGRDDQEGWLILHRHGGAGGRAEAGGHLAGLEIHLS</sequence>
<evidence type="ECO:0000313" key="3">
    <source>
        <dbReference type="Proteomes" id="UP001500635"/>
    </source>
</evidence>
<feature type="domain" description="GAF" evidence="1">
    <location>
        <begin position="119"/>
        <end position="215"/>
    </location>
</feature>
<gene>
    <name evidence="2" type="ORF">GCM10023147_42420</name>
</gene>
<evidence type="ECO:0000259" key="1">
    <source>
        <dbReference type="Pfam" id="PF01590"/>
    </source>
</evidence>
<dbReference type="InterPro" id="IPR029016">
    <property type="entry name" value="GAF-like_dom_sf"/>
</dbReference>
<accession>A0ABP8K845</accession>